<comment type="caution">
    <text evidence="2">The sequence shown here is derived from an EMBL/GenBank/DDBJ whole genome shotgun (WGS) entry which is preliminary data.</text>
</comment>
<organism evidence="2 3">
    <name type="scientific">Zhongshania aquimaris</name>
    <dbReference type="NCBI Taxonomy" id="2857107"/>
    <lineage>
        <taxon>Bacteria</taxon>
        <taxon>Pseudomonadati</taxon>
        <taxon>Pseudomonadota</taxon>
        <taxon>Gammaproteobacteria</taxon>
        <taxon>Cellvibrionales</taxon>
        <taxon>Spongiibacteraceae</taxon>
        <taxon>Zhongshania</taxon>
    </lineage>
</organism>
<feature type="domain" description="VOC" evidence="1">
    <location>
        <begin position="165"/>
        <end position="283"/>
    </location>
</feature>
<dbReference type="CDD" id="cd07252">
    <property type="entry name" value="BphC1-RGP6_N_like"/>
    <property type="match status" value="1"/>
</dbReference>
<dbReference type="PROSITE" id="PS51819">
    <property type="entry name" value="VOC"/>
    <property type="match status" value="2"/>
</dbReference>
<feature type="domain" description="VOC" evidence="1">
    <location>
        <begin position="5"/>
        <end position="144"/>
    </location>
</feature>
<dbReference type="InterPro" id="IPR037523">
    <property type="entry name" value="VOC_core"/>
</dbReference>
<reference evidence="2" key="1">
    <citation type="submission" date="2021-07" db="EMBL/GenBank/DDBJ databases">
        <title>Zhongshania sp. CAU 1632 isolated from seawater.</title>
        <authorList>
            <person name="Kim W."/>
        </authorList>
    </citation>
    <scope>NUCLEOTIDE SEQUENCE</scope>
    <source>
        <strain evidence="2">CAU 1632</strain>
    </source>
</reference>
<dbReference type="PANTHER" id="PTHR21366:SF14">
    <property type="entry name" value="GLYOXALASE DOMAIN-CONTAINING PROTEIN 5"/>
    <property type="match status" value="1"/>
</dbReference>
<sequence length="326" mass="36076">MKIQSLGYVGIGAPDPKVWQEFATNIIGLMPARACAGEDWGIPAVLDSGPASAGSGISENGSVFLKMDEWQWRIAVHPDQENRGILYIGFQLQSLIDLQCAVKELQAEHIPVRFGSDTEARSRSVSGIAYTQDPTGNMIELFYGPTIDKHFESPLGMEFKAGNLGLGHLNLLVPNLEDAKDFYTRILGFELTDYIRFGEQNSANFFHCNGRHHSIGLTRVGNVKGLHHLMLEVDSYDNVCQCLERVVDAGINITSTLGRHTNDNVFSFYMSSPYGFEVEIGCNGVMVDQDWVPHEFVNGDLWGHRGLDPETITRNLAKLASKGAER</sequence>
<gene>
    <name evidence="2" type="ORF">KXJ70_03920</name>
</gene>
<name>A0ABS6VNL4_9GAMM</name>
<dbReference type="InterPro" id="IPR050383">
    <property type="entry name" value="GlyoxalaseI/FosfomycinResist"/>
</dbReference>
<dbReference type="Proteomes" id="UP001166291">
    <property type="component" value="Unassembled WGS sequence"/>
</dbReference>
<evidence type="ECO:0000313" key="2">
    <source>
        <dbReference type="EMBL" id="MBW2939905.1"/>
    </source>
</evidence>
<dbReference type="Pfam" id="PF00903">
    <property type="entry name" value="Glyoxalase"/>
    <property type="match status" value="1"/>
</dbReference>
<accession>A0ABS6VNL4</accession>
<protein>
    <submittedName>
        <fullName evidence="2">VOC family protein</fullName>
    </submittedName>
</protein>
<proteinExistence type="predicted"/>
<evidence type="ECO:0000313" key="3">
    <source>
        <dbReference type="Proteomes" id="UP001166291"/>
    </source>
</evidence>
<dbReference type="EMBL" id="JAHWDQ010000001">
    <property type="protein sequence ID" value="MBW2939905.1"/>
    <property type="molecule type" value="Genomic_DNA"/>
</dbReference>
<dbReference type="InterPro" id="IPR004360">
    <property type="entry name" value="Glyas_Fos-R_dOase_dom"/>
</dbReference>
<evidence type="ECO:0000259" key="1">
    <source>
        <dbReference type="PROSITE" id="PS51819"/>
    </source>
</evidence>
<dbReference type="PANTHER" id="PTHR21366">
    <property type="entry name" value="GLYOXALASE FAMILY PROTEIN"/>
    <property type="match status" value="1"/>
</dbReference>
<dbReference type="RefSeq" id="WP_219042140.1">
    <property type="nucleotide sequence ID" value="NZ_JAHWDQ010000001.1"/>
</dbReference>
<keyword evidence="3" id="KW-1185">Reference proteome</keyword>